<dbReference type="Proteomes" id="UP000543030">
    <property type="component" value="Unassembled WGS sequence"/>
</dbReference>
<gene>
    <name evidence="2" type="ORF">HNQ50_002591</name>
</gene>
<evidence type="ECO:0000313" key="2">
    <source>
        <dbReference type="EMBL" id="MBB5191861.1"/>
    </source>
</evidence>
<evidence type="ECO:0008006" key="4">
    <source>
        <dbReference type="Google" id="ProtNLM"/>
    </source>
</evidence>
<dbReference type="AlphaFoldDB" id="A0A840RI44"/>
<feature type="region of interest" description="Disordered" evidence="1">
    <location>
        <begin position="520"/>
        <end position="539"/>
    </location>
</feature>
<accession>A0A840RI44</accession>
<evidence type="ECO:0000256" key="1">
    <source>
        <dbReference type="SAM" id="MobiDB-lite"/>
    </source>
</evidence>
<proteinExistence type="predicted"/>
<dbReference type="RefSeq" id="WP_184101254.1">
    <property type="nucleotide sequence ID" value="NZ_JACHHN010000004.1"/>
</dbReference>
<protein>
    <recommendedName>
        <fullName evidence="4">PilZ domain-containing protein</fullName>
    </recommendedName>
</protein>
<comment type="caution">
    <text evidence="2">The sequence shown here is derived from an EMBL/GenBank/DDBJ whole genome shotgun (WGS) entry which is preliminary data.</text>
</comment>
<name>A0A840RI44_9NEIS</name>
<sequence>MQLSLDLPQPDARLAAIVETDPRALRMWLIGLPSGHVLETGRQIFDALASCNRTVMEADVRVKLLDEYRRVLDVMSGDFAAQAVSQGMPMRDKPRQAMLLMRNLWLELAGGYKIALVERVEKRSFFSGNSKQQVPQLVQLIMLLFYRAYQLDCRMAMQPFSGMWRELHQLFQLMAQSRQLDEPHLEEVGPPVGVLYKRIVLLSLADPLRFSTIELEKVIEIIDNYAPAAHFQPVAQHAGSGGFFLARLDTDEAPAYYGNNLPGDYAGPAMLIDTIELGKKVHKMLQGLETKAPAVPDRVKIQFWMDILRRLLKQWSIAPRRMFQRIPKDASVHLCVGLKYVAACAMDPDVPLPPDQLEQAGVTAELHLQDWAVVDESPGGYALAKREAPPERLRVGELVSVRPQEAGGNWMYAAVRWIQQSEDGALEIGVQIFSPKAELGLMRTAEALPEATPTPVLMLPIMSILRQPARVLAPRGTFIKGGQFRVETGSDTIMLTAVRLVEQQAGFDLFEYDVPVDEAVEQGPTTKEAQPLRQPYSGR</sequence>
<evidence type="ECO:0000313" key="3">
    <source>
        <dbReference type="Proteomes" id="UP000543030"/>
    </source>
</evidence>
<organism evidence="2 3">
    <name type="scientific">Silvimonas terrae</name>
    <dbReference type="NCBI Taxonomy" id="300266"/>
    <lineage>
        <taxon>Bacteria</taxon>
        <taxon>Pseudomonadati</taxon>
        <taxon>Pseudomonadota</taxon>
        <taxon>Betaproteobacteria</taxon>
        <taxon>Neisseriales</taxon>
        <taxon>Chitinibacteraceae</taxon>
        <taxon>Silvimonas</taxon>
    </lineage>
</organism>
<keyword evidence="3" id="KW-1185">Reference proteome</keyword>
<reference evidence="2 3" key="1">
    <citation type="submission" date="2020-08" db="EMBL/GenBank/DDBJ databases">
        <title>Genomic Encyclopedia of Type Strains, Phase IV (KMG-IV): sequencing the most valuable type-strain genomes for metagenomic binning, comparative biology and taxonomic classification.</title>
        <authorList>
            <person name="Goeker M."/>
        </authorList>
    </citation>
    <scope>NUCLEOTIDE SEQUENCE [LARGE SCALE GENOMIC DNA]</scope>
    <source>
        <strain evidence="2 3">DSM 18233</strain>
    </source>
</reference>
<dbReference type="EMBL" id="JACHHN010000004">
    <property type="protein sequence ID" value="MBB5191861.1"/>
    <property type="molecule type" value="Genomic_DNA"/>
</dbReference>